<keyword evidence="3" id="KW-1185">Reference proteome</keyword>
<feature type="chain" id="PRO_5039188346" description="LppX_LprAFG lipoprotein" evidence="1">
    <location>
        <begin position="26"/>
        <end position="217"/>
    </location>
</feature>
<evidence type="ECO:0000313" key="3">
    <source>
        <dbReference type="Proteomes" id="UP000321424"/>
    </source>
</evidence>
<sequence length="217" mass="23407">MPHRRSCLAAALGALLITVTTGCIGAVDRADFEKTIQARGGGLVSALPAAALDTLRQRLGTPDIHATVMLLTAPESHSLTLQVRSPQVDRLLTENKNLAIKDSAVHLRIRVPGRPDQQDDYTFANGTLHGPTPVHVSAFVDLDSETFDVRDVSGLLKLEEVVDTALTQTGVEDGYVSSIVISRVDADLLMSVHVTSPRTTMVAQFDRAGTFLRMQQL</sequence>
<comment type="caution">
    <text evidence="2">The sequence shown here is derived from an EMBL/GenBank/DDBJ whole genome shotgun (WGS) entry which is preliminary data.</text>
</comment>
<accession>A0A511M4Z8</accession>
<proteinExistence type="predicted"/>
<name>A0A511M4Z8_9NOCA</name>
<dbReference type="OrthoDB" id="4464491at2"/>
<dbReference type="Proteomes" id="UP000321424">
    <property type="component" value="Unassembled WGS sequence"/>
</dbReference>
<dbReference type="RefSeq" id="WP_147128018.1">
    <property type="nucleotide sequence ID" value="NZ_BJXA01000001.1"/>
</dbReference>
<dbReference type="AlphaFoldDB" id="A0A511M4Z8"/>
<evidence type="ECO:0008006" key="4">
    <source>
        <dbReference type="Google" id="ProtNLM"/>
    </source>
</evidence>
<dbReference type="PROSITE" id="PS51257">
    <property type="entry name" value="PROKAR_LIPOPROTEIN"/>
    <property type="match status" value="1"/>
</dbReference>
<protein>
    <recommendedName>
        <fullName evidence="4">LppX_LprAFG lipoprotein</fullName>
    </recommendedName>
</protein>
<evidence type="ECO:0000256" key="1">
    <source>
        <dbReference type="SAM" id="SignalP"/>
    </source>
</evidence>
<keyword evidence="1" id="KW-0732">Signal</keyword>
<dbReference type="EMBL" id="BJXA01000001">
    <property type="protein sequence ID" value="GEM35685.1"/>
    <property type="molecule type" value="Genomic_DNA"/>
</dbReference>
<feature type="signal peptide" evidence="1">
    <location>
        <begin position="1"/>
        <end position="25"/>
    </location>
</feature>
<gene>
    <name evidence="2" type="ORF">NN4_02040</name>
</gene>
<organism evidence="2 3">
    <name type="scientific">Nocardia ninae NBRC 108245</name>
    <dbReference type="NCBI Taxonomy" id="1210091"/>
    <lineage>
        <taxon>Bacteria</taxon>
        <taxon>Bacillati</taxon>
        <taxon>Actinomycetota</taxon>
        <taxon>Actinomycetes</taxon>
        <taxon>Mycobacteriales</taxon>
        <taxon>Nocardiaceae</taxon>
        <taxon>Nocardia</taxon>
    </lineage>
</organism>
<evidence type="ECO:0000313" key="2">
    <source>
        <dbReference type="EMBL" id="GEM35685.1"/>
    </source>
</evidence>
<reference evidence="2 3" key="1">
    <citation type="submission" date="2019-07" db="EMBL/GenBank/DDBJ databases">
        <title>Whole genome shotgun sequence of Nocardia ninae NBRC 108245.</title>
        <authorList>
            <person name="Hosoyama A."/>
            <person name="Uohara A."/>
            <person name="Ohji S."/>
            <person name="Ichikawa N."/>
        </authorList>
    </citation>
    <scope>NUCLEOTIDE SEQUENCE [LARGE SCALE GENOMIC DNA]</scope>
    <source>
        <strain evidence="2 3">NBRC 108245</strain>
    </source>
</reference>